<dbReference type="RefSeq" id="WP_275955955.1">
    <property type="nucleotide sequence ID" value="NZ_BAAAHS010000031.1"/>
</dbReference>
<evidence type="ECO:0008006" key="3">
    <source>
        <dbReference type="Google" id="ProtNLM"/>
    </source>
</evidence>
<reference evidence="1 2" key="1">
    <citation type="submission" date="2021-05" db="EMBL/GenBank/DDBJ databases">
        <title>Complete genome of Nocardioides aquaticus KCTC 9944T isolated from meromictic and hypersaline Ekho Lake, Antarctica.</title>
        <authorList>
            <person name="Hwang K."/>
            <person name="Kim K.M."/>
            <person name="Choe H."/>
        </authorList>
    </citation>
    <scope>NUCLEOTIDE SEQUENCE [LARGE SCALE GENOMIC DNA]</scope>
    <source>
        <strain evidence="1 2">KCTC 9944</strain>
    </source>
</reference>
<organism evidence="1 2">
    <name type="scientific">Nocardioides aquaticus</name>
    <dbReference type="NCBI Taxonomy" id="160826"/>
    <lineage>
        <taxon>Bacteria</taxon>
        <taxon>Bacillati</taxon>
        <taxon>Actinomycetota</taxon>
        <taxon>Actinomycetes</taxon>
        <taxon>Propionibacteriales</taxon>
        <taxon>Nocardioidaceae</taxon>
        <taxon>Nocardioides</taxon>
    </lineage>
</organism>
<accession>A0ABX8EHX8</accession>
<proteinExistence type="predicted"/>
<dbReference type="Proteomes" id="UP000679307">
    <property type="component" value="Chromosome"/>
</dbReference>
<keyword evidence="2" id="KW-1185">Reference proteome</keyword>
<sequence length="42" mass="4611">MSGTCEYCTHDWHGLACRHEAVVRDGWWLTRESCSCPGAAAG</sequence>
<evidence type="ECO:0000313" key="2">
    <source>
        <dbReference type="Proteomes" id="UP000679307"/>
    </source>
</evidence>
<evidence type="ECO:0000313" key="1">
    <source>
        <dbReference type="EMBL" id="QVT79480.1"/>
    </source>
</evidence>
<dbReference type="EMBL" id="CP075371">
    <property type="protein sequence ID" value="QVT79480.1"/>
    <property type="molecule type" value="Genomic_DNA"/>
</dbReference>
<name>A0ABX8EHX8_9ACTN</name>
<protein>
    <recommendedName>
        <fullName evidence="3">SWIM-type domain-containing protein</fullName>
    </recommendedName>
</protein>
<gene>
    <name evidence="1" type="ORF">ENKNEFLB_01862</name>
</gene>